<comment type="caution">
    <text evidence="1">The sequence shown here is derived from an EMBL/GenBank/DDBJ whole genome shotgun (WGS) entry which is preliminary data.</text>
</comment>
<organism evidence="1 2">
    <name type="scientific">Flavobacterium pisciphilum</name>
    <dbReference type="NCBI Taxonomy" id="2893755"/>
    <lineage>
        <taxon>Bacteria</taxon>
        <taxon>Pseudomonadati</taxon>
        <taxon>Bacteroidota</taxon>
        <taxon>Flavobacteriia</taxon>
        <taxon>Flavobacteriales</taxon>
        <taxon>Flavobacteriaceae</taxon>
        <taxon>Flavobacterium</taxon>
    </lineage>
</organism>
<name>A0ABS8MW37_9FLAO</name>
<dbReference type="EMBL" id="JAJJMO010000001">
    <property type="protein sequence ID" value="MCC9072933.1"/>
    <property type="molecule type" value="Genomic_DNA"/>
</dbReference>
<dbReference type="Proteomes" id="UP001430919">
    <property type="component" value="Unassembled WGS sequence"/>
</dbReference>
<protein>
    <recommendedName>
        <fullName evidence="3">Lipoprotein</fullName>
    </recommendedName>
</protein>
<evidence type="ECO:0000313" key="1">
    <source>
        <dbReference type="EMBL" id="MCC9072933.1"/>
    </source>
</evidence>
<proteinExistence type="predicted"/>
<evidence type="ECO:0008006" key="3">
    <source>
        <dbReference type="Google" id="ProtNLM"/>
    </source>
</evidence>
<evidence type="ECO:0000313" key="2">
    <source>
        <dbReference type="Proteomes" id="UP001430919"/>
    </source>
</evidence>
<accession>A0ABS8MW37</accession>
<dbReference type="PROSITE" id="PS51257">
    <property type="entry name" value="PROKAR_LIPOPROTEIN"/>
    <property type="match status" value="1"/>
</dbReference>
<keyword evidence="2" id="KW-1185">Reference proteome</keyword>
<sequence length="215" mass="24435">MKNYNPIFLLILIICSLSSCNKNDREQLLQSTSSVTEKIKDISKNAIETIATVKDSITKTVITSDKIKTNKTITEEATNLENSTETENFETENLKGFIYFKKLLSTCKTGETLTQKELIENHNIPKEGVRLIKSITKTAEDEIDIKWNSTWFIEKISDAKFADARIKIRFEANKMHTSGKAIGIKHNKKIYNDLIIIGTSAYIPSVKGYHWKIGK</sequence>
<reference evidence="1" key="1">
    <citation type="submission" date="2021-11" db="EMBL/GenBank/DDBJ databases">
        <title>Description of novel Flavobacterium species.</title>
        <authorList>
            <person name="Saticioglu I.B."/>
            <person name="Ay H."/>
            <person name="Altun S."/>
            <person name="Duman M."/>
        </authorList>
    </citation>
    <scope>NUCLEOTIDE SEQUENCE</scope>
    <source>
        <strain evidence="1">F-65</strain>
    </source>
</reference>
<dbReference type="RefSeq" id="WP_229989892.1">
    <property type="nucleotide sequence ID" value="NZ_JAJJMO010000001.1"/>
</dbReference>
<gene>
    <name evidence="1" type="ORF">LNQ49_15235</name>
</gene>